<dbReference type="EMBL" id="MU003700">
    <property type="protein sequence ID" value="KAF2810434.1"/>
    <property type="molecule type" value="Genomic_DNA"/>
</dbReference>
<reference evidence="5" key="3">
    <citation type="submission" date="2025-04" db="UniProtKB">
        <authorList>
            <consortium name="RefSeq"/>
        </authorList>
    </citation>
    <scope>IDENTIFICATION</scope>
    <source>
        <strain evidence="5">CBS 304.34</strain>
    </source>
</reference>
<comment type="similarity">
    <text evidence="1">Belongs to the peptidase A1 family.</text>
</comment>
<organism evidence="3">
    <name type="scientific">Mytilinidion resinicola</name>
    <dbReference type="NCBI Taxonomy" id="574789"/>
    <lineage>
        <taxon>Eukaryota</taxon>
        <taxon>Fungi</taxon>
        <taxon>Dikarya</taxon>
        <taxon>Ascomycota</taxon>
        <taxon>Pezizomycotina</taxon>
        <taxon>Dothideomycetes</taxon>
        <taxon>Pleosporomycetidae</taxon>
        <taxon>Mytilinidiales</taxon>
        <taxon>Mytilinidiaceae</taxon>
        <taxon>Mytilinidion</taxon>
    </lineage>
</organism>
<sequence length="346" mass="38358">MQYFITMHIGNPPQPLRALIDISWSKAFAFSTECADEPCLNHSRYSADASKTHSCDETRTQFIYTGLRAAGHLSKDTLTIAGVEIKNQLFHELDRVKSVPTTFWRREFDSVLGLAPPDEAWSLLGNGSPFAGMVAQGLLPRNVVSIGLGRTEGGVEVPGEITFGGVNLKMFEGEVVEGPLSNVTDGEPGSDDPFEVGPPLLNGTWRVEARGLSWGAGKDESVDLTGFTARLDTAEPFIWLPEAAFVKLREVIRPEQISDWPNSVNCEKVSELPELVFNLGGHEFVLSPFDYTLEMEFEDLGVRCVVGWQPWVKQDRDEKDFIVLVAHAKYKAGTWLIDGMLQQQEL</sequence>
<dbReference type="InterPro" id="IPR033121">
    <property type="entry name" value="PEPTIDASE_A1"/>
</dbReference>
<dbReference type="SUPFAM" id="SSF50630">
    <property type="entry name" value="Acid proteases"/>
    <property type="match status" value="1"/>
</dbReference>
<evidence type="ECO:0000313" key="4">
    <source>
        <dbReference type="Proteomes" id="UP000504636"/>
    </source>
</evidence>
<dbReference type="Pfam" id="PF00026">
    <property type="entry name" value="Asp"/>
    <property type="match status" value="1"/>
</dbReference>
<evidence type="ECO:0000256" key="1">
    <source>
        <dbReference type="ARBA" id="ARBA00007447"/>
    </source>
</evidence>
<feature type="domain" description="Peptidase A1" evidence="2">
    <location>
        <begin position="3"/>
        <end position="346"/>
    </location>
</feature>
<dbReference type="GO" id="GO:0004190">
    <property type="term" value="F:aspartic-type endopeptidase activity"/>
    <property type="evidence" value="ECO:0007669"/>
    <property type="project" value="InterPro"/>
</dbReference>
<dbReference type="OrthoDB" id="771136at2759"/>
<dbReference type="PANTHER" id="PTHR47966:SF51">
    <property type="entry name" value="BETA-SITE APP-CLEAVING ENZYME, ISOFORM A-RELATED"/>
    <property type="match status" value="1"/>
</dbReference>
<keyword evidence="4" id="KW-1185">Reference proteome</keyword>
<accession>A0A6A6YQZ0</accession>
<keyword evidence="3 5" id="KW-0378">Hydrolase</keyword>
<keyword evidence="3 5" id="KW-0645">Protease</keyword>
<reference evidence="3 5" key="1">
    <citation type="journal article" date="2020" name="Stud. Mycol.">
        <title>101 Dothideomycetes genomes: a test case for predicting lifestyles and emergence of pathogens.</title>
        <authorList>
            <person name="Haridas S."/>
            <person name="Albert R."/>
            <person name="Binder M."/>
            <person name="Bloem J."/>
            <person name="Labutti K."/>
            <person name="Salamov A."/>
            <person name="Andreopoulos B."/>
            <person name="Baker S."/>
            <person name="Barry K."/>
            <person name="Bills G."/>
            <person name="Bluhm B."/>
            <person name="Cannon C."/>
            <person name="Castanera R."/>
            <person name="Culley D."/>
            <person name="Daum C."/>
            <person name="Ezra D."/>
            <person name="Gonzalez J."/>
            <person name="Henrissat B."/>
            <person name="Kuo A."/>
            <person name="Liang C."/>
            <person name="Lipzen A."/>
            <person name="Lutzoni F."/>
            <person name="Magnuson J."/>
            <person name="Mondo S."/>
            <person name="Nolan M."/>
            <person name="Ohm R."/>
            <person name="Pangilinan J."/>
            <person name="Park H.-J."/>
            <person name="Ramirez L."/>
            <person name="Alfaro M."/>
            <person name="Sun H."/>
            <person name="Tritt A."/>
            <person name="Yoshinaga Y."/>
            <person name="Zwiers L.-H."/>
            <person name="Turgeon B."/>
            <person name="Goodwin S."/>
            <person name="Spatafora J."/>
            <person name="Crous P."/>
            <person name="Grigoriev I."/>
        </authorList>
    </citation>
    <scope>NUCLEOTIDE SEQUENCE</scope>
    <source>
        <strain evidence="3 5">CBS 304.34</strain>
    </source>
</reference>
<dbReference type="GO" id="GO:0006508">
    <property type="term" value="P:proteolysis"/>
    <property type="evidence" value="ECO:0007669"/>
    <property type="project" value="UniProtKB-KW"/>
</dbReference>
<dbReference type="PROSITE" id="PS51767">
    <property type="entry name" value="PEPTIDASE_A1"/>
    <property type="match status" value="1"/>
</dbReference>
<dbReference type="GO" id="GO:0000324">
    <property type="term" value="C:fungal-type vacuole"/>
    <property type="evidence" value="ECO:0007669"/>
    <property type="project" value="TreeGrafter"/>
</dbReference>
<dbReference type="PANTHER" id="PTHR47966">
    <property type="entry name" value="BETA-SITE APP-CLEAVING ENZYME, ISOFORM A-RELATED"/>
    <property type="match status" value="1"/>
</dbReference>
<protein>
    <submittedName>
        <fullName evidence="3 5">Acid protease</fullName>
    </submittedName>
</protein>
<proteinExistence type="inferred from homology"/>
<dbReference type="InterPro" id="IPR021109">
    <property type="entry name" value="Peptidase_aspartic_dom_sf"/>
</dbReference>
<evidence type="ECO:0000313" key="3">
    <source>
        <dbReference type="EMBL" id="KAF2810434.1"/>
    </source>
</evidence>
<evidence type="ECO:0000259" key="2">
    <source>
        <dbReference type="PROSITE" id="PS51767"/>
    </source>
</evidence>
<dbReference type="Proteomes" id="UP000504636">
    <property type="component" value="Unplaced"/>
</dbReference>
<dbReference type="InterPro" id="IPR001461">
    <property type="entry name" value="Aspartic_peptidase_A1"/>
</dbReference>
<dbReference type="AlphaFoldDB" id="A0A6A6YQZ0"/>
<gene>
    <name evidence="3 5" type="ORF">BDZ99DRAFT_571010</name>
</gene>
<dbReference type="GeneID" id="54468946"/>
<dbReference type="RefSeq" id="XP_033577398.1">
    <property type="nucleotide sequence ID" value="XM_033728053.1"/>
</dbReference>
<evidence type="ECO:0000313" key="5">
    <source>
        <dbReference type="RefSeq" id="XP_033577398.1"/>
    </source>
</evidence>
<name>A0A6A6YQZ0_9PEZI</name>
<dbReference type="Gene3D" id="2.40.70.10">
    <property type="entry name" value="Acid Proteases"/>
    <property type="match status" value="2"/>
</dbReference>
<reference evidence="5" key="2">
    <citation type="submission" date="2020-04" db="EMBL/GenBank/DDBJ databases">
        <authorList>
            <consortium name="NCBI Genome Project"/>
        </authorList>
    </citation>
    <scope>NUCLEOTIDE SEQUENCE</scope>
    <source>
        <strain evidence="5">CBS 304.34</strain>
    </source>
</reference>